<keyword evidence="6 8" id="KW-0472">Membrane</keyword>
<evidence type="ECO:0000256" key="2">
    <source>
        <dbReference type="ARBA" id="ARBA00022676"/>
    </source>
</evidence>
<feature type="transmembrane region" description="Helical" evidence="8">
    <location>
        <begin position="290"/>
        <end position="313"/>
    </location>
</feature>
<accession>A0A9W8NMR6</accession>
<evidence type="ECO:0000313" key="10">
    <source>
        <dbReference type="Proteomes" id="UP001148614"/>
    </source>
</evidence>
<dbReference type="SUPFAM" id="SSF53448">
    <property type="entry name" value="Nucleotide-diphospho-sugar transferases"/>
    <property type="match status" value="1"/>
</dbReference>
<reference evidence="9" key="1">
    <citation type="submission" date="2022-07" db="EMBL/GenBank/DDBJ databases">
        <title>Genome Sequence of Xylaria arbuscula.</title>
        <authorList>
            <person name="Buettner E."/>
        </authorList>
    </citation>
    <scope>NUCLEOTIDE SEQUENCE</scope>
    <source>
        <strain evidence="9">VT107</strain>
    </source>
</reference>
<dbReference type="PANTHER" id="PTHR47844">
    <property type="entry name" value="SYNTHASE CPS1, PUTATIVE (AFU_ORTHOLOGUE AFUA_7G02500)-RELATED"/>
    <property type="match status" value="1"/>
</dbReference>
<dbReference type="InterPro" id="IPR052427">
    <property type="entry name" value="Glycosyltrans_GT2/GT47"/>
</dbReference>
<evidence type="ECO:0000313" key="9">
    <source>
        <dbReference type="EMBL" id="KAJ3579719.1"/>
    </source>
</evidence>
<dbReference type="EMBL" id="JANPWZ010000066">
    <property type="protein sequence ID" value="KAJ3579719.1"/>
    <property type="molecule type" value="Genomic_DNA"/>
</dbReference>
<name>A0A9W8NMR6_9PEZI</name>
<dbReference type="PANTHER" id="PTHR47844:SF1">
    <property type="entry name" value="EXOSTOSIN-LIKE 2"/>
    <property type="match status" value="1"/>
</dbReference>
<proteinExistence type="predicted"/>
<dbReference type="InterPro" id="IPR029044">
    <property type="entry name" value="Nucleotide-diphossugar_trans"/>
</dbReference>
<sequence length="414" mass="47517">MAATSSNMVPSTMLLFWALFVFRYLRTIVSIFVFLLVRPKPVKSLPKYTGKDVTVVIPTTFKSPSELIECLRSVTASSPSAIIIVTSNANVELLARHCRNNSVEVTVLGVSRLNKREQILRAMPFVKTEITVLADDDVFWPSRFLDYILAVFETQHWNFLGISYLERRVWNNLATNGIDGSISTLSGRTAAYRTKILNTDEFAHYFRNDSWKGKKIHTGDDKCLTRYVYSHGWKIVIQPDRRATIETTVEPDRKYVSQCIRWARSHWHGNFVVMGKESYWHSPRYLWGFYYIYVGQFQTPALLIDGLLFFFLLLSLGTTLSTTAILAYTGLGAWIFFTKLVKLIPHFCKYPSDMRFIPLSILFSYLHGFINLYALWTLDATTWGSQNLSQLEIARTDIGTTKSANEHDPLLEHV</sequence>
<evidence type="ECO:0000256" key="8">
    <source>
        <dbReference type="SAM" id="Phobius"/>
    </source>
</evidence>
<gene>
    <name evidence="9" type="ORF">NPX13_g854</name>
</gene>
<comment type="caution">
    <text evidence="9">The sequence shown here is derived from an EMBL/GenBank/DDBJ whole genome shotgun (WGS) entry which is preliminary data.</text>
</comment>
<dbReference type="AlphaFoldDB" id="A0A9W8NMR6"/>
<organism evidence="9 10">
    <name type="scientific">Xylaria arbuscula</name>
    <dbReference type="NCBI Taxonomy" id="114810"/>
    <lineage>
        <taxon>Eukaryota</taxon>
        <taxon>Fungi</taxon>
        <taxon>Dikarya</taxon>
        <taxon>Ascomycota</taxon>
        <taxon>Pezizomycotina</taxon>
        <taxon>Sordariomycetes</taxon>
        <taxon>Xylariomycetidae</taxon>
        <taxon>Xylariales</taxon>
        <taxon>Xylariaceae</taxon>
        <taxon>Xylaria</taxon>
    </lineage>
</organism>
<dbReference type="Pfam" id="PF13641">
    <property type="entry name" value="Glyco_tranf_2_3"/>
    <property type="match status" value="1"/>
</dbReference>
<dbReference type="Gene3D" id="3.90.550.10">
    <property type="entry name" value="Spore Coat Polysaccharide Biosynthesis Protein SpsA, Chain A"/>
    <property type="match status" value="1"/>
</dbReference>
<evidence type="ECO:0008006" key="11">
    <source>
        <dbReference type="Google" id="ProtNLM"/>
    </source>
</evidence>
<evidence type="ECO:0000256" key="5">
    <source>
        <dbReference type="ARBA" id="ARBA00022989"/>
    </source>
</evidence>
<keyword evidence="5 8" id="KW-1133">Transmembrane helix</keyword>
<evidence type="ECO:0000256" key="3">
    <source>
        <dbReference type="ARBA" id="ARBA00022679"/>
    </source>
</evidence>
<dbReference type="GO" id="GO:0016757">
    <property type="term" value="F:glycosyltransferase activity"/>
    <property type="evidence" value="ECO:0007669"/>
    <property type="project" value="UniProtKB-KW"/>
</dbReference>
<keyword evidence="2" id="KW-0328">Glycosyltransferase</keyword>
<feature type="transmembrane region" description="Helical" evidence="8">
    <location>
        <begin position="325"/>
        <end position="344"/>
    </location>
</feature>
<comment type="subcellular location">
    <subcellularLocation>
        <location evidence="1">Membrane</location>
    </subcellularLocation>
</comment>
<dbReference type="VEuPathDB" id="FungiDB:F4678DRAFT_439566"/>
<evidence type="ECO:0000256" key="6">
    <source>
        <dbReference type="ARBA" id="ARBA00023136"/>
    </source>
</evidence>
<feature type="transmembrane region" description="Helical" evidence="8">
    <location>
        <begin position="356"/>
        <end position="376"/>
    </location>
</feature>
<dbReference type="GO" id="GO:0016020">
    <property type="term" value="C:membrane"/>
    <property type="evidence" value="ECO:0007669"/>
    <property type="project" value="UniProtKB-SubCell"/>
</dbReference>
<evidence type="ECO:0000256" key="7">
    <source>
        <dbReference type="ARBA" id="ARBA00023180"/>
    </source>
</evidence>
<feature type="transmembrane region" description="Helical" evidence="8">
    <location>
        <begin position="14"/>
        <end position="37"/>
    </location>
</feature>
<evidence type="ECO:0000256" key="1">
    <source>
        <dbReference type="ARBA" id="ARBA00004370"/>
    </source>
</evidence>
<keyword evidence="3" id="KW-0808">Transferase</keyword>
<keyword evidence="10" id="KW-1185">Reference proteome</keyword>
<dbReference type="Proteomes" id="UP001148614">
    <property type="component" value="Unassembled WGS sequence"/>
</dbReference>
<keyword evidence="7" id="KW-0325">Glycoprotein</keyword>
<keyword evidence="4 8" id="KW-0812">Transmembrane</keyword>
<protein>
    <recommendedName>
        <fullName evidence="11">Glycosyltransferase family 2 protein</fullName>
    </recommendedName>
</protein>
<evidence type="ECO:0000256" key="4">
    <source>
        <dbReference type="ARBA" id="ARBA00022692"/>
    </source>
</evidence>